<dbReference type="AlphaFoldDB" id="W1IMG3"/>
<dbReference type="EMBL" id="CBXE010000025">
    <property type="protein sequence ID" value="CDL79692.1"/>
    <property type="molecule type" value="Genomic_DNA"/>
</dbReference>
<dbReference type="Proteomes" id="UP000019197">
    <property type="component" value="Unassembled WGS sequence"/>
</dbReference>
<evidence type="ECO:0000313" key="2">
    <source>
        <dbReference type="Proteomes" id="UP000019197"/>
    </source>
</evidence>
<name>W1IMG3_9GAMM</name>
<reference evidence="1 2" key="1">
    <citation type="submission" date="2013-11" db="EMBL/GenBank/DDBJ databases">
        <title>Draft genome sequence and annotation of the entomopathogenic bacterium, Xenorhabdus cabanillasi strain JM26.</title>
        <authorList>
            <person name="Gualtieri M."/>
            <person name="Ogier J.C."/>
            <person name="Pages S."/>
            <person name="Givaudan A."/>
            <person name="Gaudriault S."/>
        </authorList>
    </citation>
    <scope>NUCLEOTIDE SEQUENCE [LARGE SCALE GENOMIC DNA]</scope>
    <source>
        <strain evidence="1 2">JM26</strain>
    </source>
</reference>
<protein>
    <submittedName>
        <fullName evidence="1">Uncharacterized protein</fullName>
    </submittedName>
</protein>
<evidence type="ECO:0000313" key="1">
    <source>
        <dbReference type="EMBL" id="CDL79692.1"/>
    </source>
</evidence>
<gene>
    <name evidence="1" type="ORF">XCR1_1200047</name>
</gene>
<proteinExistence type="predicted"/>
<comment type="caution">
    <text evidence="1">The sequence shown here is derived from an EMBL/GenBank/DDBJ whole genome shotgun (WGS) entry which is preliminary data.</text>
</comment>
<accession>W1IMG3</accession>
<sequence length="56" mass="6534">MINHLAFLFCYSLLKEDLERKQVWVLCNESNKSTSIHALSCNYDLRSVWIEQAESG</sequence>
<organism evidence="1 2">
    <name type="scientific">Xenorhabdus cabanillasii JM26</name>
    <dbReference type="NCBI Taxonomy" id="1427517"/>
    <lineage>
        <taxon>Bacteria</taxon>
        <taxon>Pseudomonadati</taxon>
        <taxon>Pseudomonadota</taxon>
        <taxon>Gammaproteobacteria</taxon>
        <taxon>Enterobacterales</taxon>
        <taxon>Morganellaceae</taxon>
        <taxon>Xenorhabdus</taxon>
    </lineage>
</organism>